<feature type="domain" description="HTH hxlR-type" evidence="4">
    <location>
        <begin position="24"/>
        <end position="123"/>
    </location>
</feature>
<reference evidence="6" key="1">
    <citation type="submission" date="2016-10" db="EMBL/GenBank/DDBJ databases">
        <authorList>
            <person name="Varghese N."/>
            <person name="Submissions S."/>
        </authorList>
    </citation>
    <scope>NUCLEOTIDE SEQUENCE [LARGE SCALE GENOMIC DNA]</scope>
    <source>
        <strain evidence="6">CGMCC 1.6854</strain>
    </source>
</reference>
<keyword evidence="3" id="KW-0804">Transcription</keyword>
<dbReference type="PANTHER" id="PTHR33204:SF29">
    <property type="entry name" value="TRANSCRIPTIONAL REGULATOR"/>
    <property type="match status" value="1"/>
</dbReference>
<sequence>MWYSIKKGTVKVGAAKMKKNPEQCQVVVALDMIVGKWKPIIIQHLLNGDVLRFNELRRLMPDITQRMLTLHLRELEEQDIVQRKVYPQIPPKVEYSITEYGKSLETVMDAMHQWGAAHVEHMEMKKKEEALSEKEI</sequence>
<dbReference type="Proteomes" id="UP000199544">
    <property type="component" value="Unassembled WGS sequence"/>
</dbReference>
<dbReference type="Pfam" id="PF01638">
    <property type="entry name" value="HxlR"/>
    <property type="match status" value="1"/>
</dbReference>
<name>A0A1G9TNP0_9BACL</name>
<dbReference type="InterPro" id="IPR002577">
    <property type="entry name" value="HTH_HxlR"/>
</dbReference>
<dbReference type="AlphaFoldDB" id="A0A1G9TNP0"/>
<evidence type="ECO:0000313" key="5">
    <source>
        <dbReference type="EMBL" id="SDM48725.1"/>
    </source>
</evidence>
<dbReference type="STRING" id="459525.SAMN04488137_0373"/>
<gene>
    <name evidence="5" type="ORF">SAMN04488137_0373</name>
</gene>
<dbReference type="SUPFAM" id="SSF46785">
    <property type="entry name" value="Winged helix' DNA-binding domain"/>
    <property type="match status" value="1"/>
</dbReference>
<organism evidence="5 6">
    <name type="scientific">Fictibacillus solisalsi</name>
    <dbReference type="NCBI Taxonomy" id="459525"/>
    <lineage>
        <taxon>Bacteria</taxon>
        <taxon>Bacillati</taxon>
        <taxon>Bacillota</taxon>
        <taxon>Bacilli</taxon>
        <taxon>Bacillales</taxon>
        <taxon>Fictibacillaceae</taxon>
        <taxon>Fictibacillus</taxon>
    </lineage>
</organism>
<dbReference type="Gene3D" id="1.10.10.10">
    <property type="entry name" value="Winged helix-like DNA-binding domain superfamily/Winged helix DNA-binding domain"/>
    <property type="match status" value="1"/>
</dbReference>
<evidence type="ECO:0000313" key="6">
    <source>
        <dbReference type="Proteomes" id="UP000199544"/>
    </source>
</evidence>
<dbReference type="EMBL" id="FNHW01000001">
    <property type="protein sequence ID" value="SDM48725.1"/>
    <property type="molecule type" value="Genomic_DNA"/>
</dbReference>
<evidence type="ECO:0000256" key="2">
    <source>
        <dbReference type="ARBA" id="ARBA00023125"/>
    </source>
</evidence>
<keyword evidence="2" id="KW-0238">DNA-binding</keyword>
<evidence type="ECO:0000256" key="3">
    <source>
        <dbReference type="ARBA" id="ARBA00023163"/>
    </source>
</evidence>
<dbReference type="GO" id="GO:0003677">
    <property type="term" value="F:DNA binding"/>
    <property type="evidence" value="ECO:0007669"/>
    <property type="project" value="UniProtKB-KW"/>
</dbReference>
<evidence type="ECO:0000256" key="1">
    <source>
        <dbReference type="ARBA" id="ARBA00023015"/>
    </source>
</evidence>
<accession>A0A1G9TNP0</accession>
<proteinExistence type="predicted"/>
<evidence type="ECO:0000259" key="4">
    <source>
        <dbReference type="PROSITE" id="PS51118"/>
    </source>
</evidence>
<keyword evidence="6" id="KW-1185">Reference proteome</keyword>
<dbReference type="InterPro" id="IPR036388">
    <property type="entry name" value="WH-like_DNA-bd_sf"/>
</dbReference>
<keyword evidence="1" id="KW-0805">Transcription regulation</keyword>
<protein>
    <submittedName>
        <fullName evidence="5">Transcriptional regulator, HxlR family</fullName>
    </submittedName>
</protein>
<dbReference type="PANTHER" id="PTHR33204">
    <property type="entry name" value="TRANSCRIPTIONAL REGULATOR, MARR FAMILY"/>
    <property type="match status" value="1"/>
</dbReference>
<dbReference type="InterPro" id="IPR036390">
    <property type="entry name" value="WH_DNA-bd_sf"/>
</dbReference>
<dbReference type="PROSITE" id="PS51118">
    <property type="entry name" value="HTH_HXLR"/>
    <property type="match status" value="1"/>
</dbReference>